<dbReference type="EMBL" id="LXWW01000139">
    <property type="protein sequence ID" value="OAO15501.1"/>
    <property type="molecule type" value="Genomic_DNA"/>
</dbReference>
<comment type="caution">
    <text evidence="2">The sequence shown here is derived from an EMBL/GenBank/DDBJ whole genome shotgun (WGS) entry which is preliminary data.</text>
</comment>
<dbReference type="InterPro" id="IPR006797">
    <property type="entry name" value="PRELI/MSF1_dom"/>
</dbReference>
<dbReference type="PANTHER" id="PTHR11158">
    <property type="entry name" value="MSF1/PX19 RELATED"/>
    <property type="match status" value="1"/>
</dbReference>
<dbReference type="PROSITE" id="PS50904">
    <property type="entry name" value="PRELI_MSF1"/>
    <property type="match status" value="1"/>
</dbReference>
<gene>
    <name evidence="3" type="ORF">AV274_2840</name>
    <name evidence="2" type="ORF">AV274_3905</name>
</gene>
<evidence type="ECO:0000313" key="4">
    <source>
        <dbReference type="Proteomes" id="UP000078348"/>
    </source>
</evidence>
<keyword evidence="4" id="KW-1185">Reference proteome</keyword>
<name>A0A196SDK9_BLAHN</name>
<evidence type="ECO:0000313" key="2">
    <source>
        <dbReference type="EMBL" id="OAO14396.1"/>
    </source>
</evidence>
<evidence type="ECO:0000313" key="3">
    <source>
        <dbReference type="EMBL" id="OAO15501.1"/>
    </source>
</evidence>
<proteinExistence type="predicted"/>
<accession>A0A196SDK9</accession>
<feature type="domain" description="PRELI/MSF1" evidence="1">
    <location>
        <begin position="1"/>
        <end position="170"/>
    </location>
</feature>
<evidence type="ECO:0000259" key="1">
    <source>
        <dbReference type="PROSITE" id="PS50904"/>
    </source>
</evidence>
<dbReference type="Pfam" id="PF04707">
    <property type="entry name" value="PRELI"/>
    <property type="match status" value="1"/>
</dbReference>
<dbReference type="AlphaFoldDB" id="A0A196SDK9"/>
<dbReference type="Proteomes" id="UP000078348">
    <property type="component" value="Unassembled WGS sequence"/>
</dbReference>
<dbReference type="GO" id="GO:0005758">
    <property type="term" value="C:mitochondrial intermembrane space"/>
    <property type="evidence" value="ECO:0007669"/>
    <property type="project" value="InterPro"/>
</dbReference>
<reference evidence="2 4" key="1">
    <citation type="submission" date="2016-05" db="EMBL/GenBank/DDBJ databases">
        <title>Nuclear genome of Blastocystis sp. subtype 1 NandII.</title>
        <authorList>
            <person name="Gentekaki E."/>
            <person name="Curtis B."/>
            <person name="Stairs C."/>
            <person name="Eme L."/>
            <person name="Herman E."/>
            <person name="Klimes V."/>
            <person name="Arias M.C."/>
            <person name="Elias M."/>
            <person name="Hilliou F."/>
            <person name="Klute M."/>
            <person name="Malik S.-B."/>
            <person name="Pightling A."/>
            <person name="Rachubinski R."/>
            <person name="Salas D."/>
            <person name="Schlacht A."/>
            <person name="Suga H."/>
            <person name="Archibald J."/>
            <person name="Ball S.G."/>
            <person name="Clark G."/>
            <person name="Dacks J."/>
            <person name="Van Der Giezen M."/>
            <person name="Tsaousis A."/>
            <person name="Roger A."/>
        </authorList>
    </citation>
    <scope>NUCLEOTIDE SEQUENCE [LARGE SCALE GENOMIC DNA]</scope>
    <source>
        <strain evidence="4">ATCC 50177 / NandII</strain>
        <strain evidence="2">NandII</strain>
    </source>
</reference>
<dbReference type="InterPro" id="IPR037365">
    <property type="entry name" value="Slowmo/Ups"/>
</dbReference>
<organism evidence="2 4">
    <name type="scientific">Blastocystis sp. subtype 1 (strain ATCC 50177 / NandII)</name>
    <dbReference type="NCBI Taxonomy" id="478820"/>
    <lineage>
        <taxon>Eukaryota</taxon>
        <taxon>Sar</taxon>
        <taxon>Stramenopiles</taxon>
        <taxon>Bigyra</taxon>
        <taxon>Opalozoa</taxon>
        <taxon>Opalinata</taxon>
        <taxon>Blastocystidae</taxon>
        <taxon>Blastocystis</taxon>
    </lineage>
</organism>
<sequence>MKDSEFQHQYDFDWDRVTSSFWKKYWHPKCSQSRAMVLSRTVDSEGRLVTKRLHVIYQDVPCFVKAIVGDIVTYAGEESIVDPKTKTMTLRTKNLSLNCVASVDELCMYTAHPADASKTDYCKKMTVQGWMTGLLNMKLESWFVDTDKKNRGNGISVMDDIIAGVSQLLLPINKEFN</sequence>
<protein>
    <submittedName>
        <fullName evidence="2">Slowmo family protein</fullName>
    </submittedName>
</protein>
<dbReference type="EMBL" id="LXWW01000247">
    <property type="protein sequence ID" value="OAO14396.1"/>
    <property type="molecule type" value="Genomic_DNA"/>
</dbReference>
<dbReference type="OrthoDB" id="407630at2759"/>